<name>A0ABZ2XRB0_9RHOB</name>
<dbReference type="Pfam" id="PF00196">
    <property type="entry name" value="GerE"/>
    <property type="match status" value="1"/>
</dbReference>
<dbReference type="PROSITE" id="PS50043">
    <property type="entry name" value="HTH_LUXR_2"/>
    <property type="match status" value="1"/>
</dbReference>
<evidence type="ECO:0000313" key="5">
    <source>
        <dbReference type="EMBL" id="WZK88645.1"/>
    </source>
</evidence>
<dbReference type="Proteomes" id="UP001623232">
    <property type="component" value="Chromosome"/>
</dbReference>
<dbReference type="SUPFAM" id="SSF46894">
    <property type="entry name" value="C-terminal effector domain of the bipartite response regulators"/>
    <property type="match status" value="1"/>
</dbReference>
<keyword evidence="1" id="KW-0805">Transcription regulation</keyword>
<proteinExistence type="predicted"/>
<feature type="domain" description="HTH luxR-type" evidence="4">
    <location>
        <begin position="196"/>
        <end position="261"/>
    </location>
</feature>
<dbReference type="PANTHER" id="PTHR44688:SF16">
    <property type="entry name" value="DNA-BINDING TRANSCRIPTIONAL ACTIVATOR DEVR_DOSR"/>
    <property type="match status" value="1"/>
</dbReference>
<evidence type="ECO:0000256" key="1">
    <source>
        <dbReference type="ARBA" id="ARBA00023015"/>
    </source>
</evidence>
<accession>A0ABZ2XRB0</accession>
<dbReference type="Gene3D" id="1.10.10.10">
    <property type="entry name" value="Winged helix-like DNA-binding domain superfamily/Winged helix DNA-binding domain"/>
    <property type="match status" value="1"/>
</dbReference>
<dbReference type="InterPro" id="IPR000792">
    <property type="entry name" value="Tscrpt_reg_LuxR_C"/>
</dbReference>
<dbReference type="CDD" id="cd06170">
    <property type="entry name" value="LuxR_C_like"/>
    <property type="match status" value="1"/>
</dbReference>
<dbReference type="PANTHER" id="PTHR44688">
    <property type="entry name" value="DNA-BINDING TRANSCRIPTIONAL ACTIVATOR DEVR_DOSR"/>
    <property type="match status" value="1"/>
</dbReference>
<evidence type="ECO:0000256" key="3">
    <source>
        <dbReference type="ARBA" id="ARBA00023163"/>
    </source>
</evidence>
<dbReference type="PRINTS" id="PR00038">
    <property type="entry name" value="HTHLUXR"/>
</dbReference>
<evidence type="ECO:0000313" key="6">
    <source>
        <dbReference type="Proteomes" id="UP001623232"/>
    </source>
</evidence>
<dbReference type="InterPro" id="IPR036388">
    <property type="entry name" value="WH-like_DNA-bd_sf"/>
</dbReference>
<keyword evidence="2" id="KW-0238">DNA-binding</keyword>
<sequence length="262" mass="29157">MDDNFPPRPLPRDDVAALVAAVPTPDFANRLLDYVRRAADIANIGTFHVADMSRPEPVLSFWGGDMSGYWFNRNANVILSDDRLIDSILDRIRASRDYGLTIERWRPDPSDPLSPIYARDGVIERVTTSSWTDRVGLQTFLLRGEKAGWITDTEMERLQRVLPLVHELIGLRHRITGSMGLRTPPTARVSALRDRDSGLFGHLTPREAEICDFALQGVTVAGTALELGISENTVRTLRRRAWAKLGVNSATQVAALILSEAT</sequence>
<evidence type="ECO:0000259" key="4">
    <source>
        <dbReference type="PROSITE" id="PS50043"/>
    </source>
</evidence>
<keyword evidence="6" id="KW-1185">Reference proteome</keyword>
<dbReference type="RefSeq" id="WP_406646118.1">
    <property type="nucleotide sequence ID" value="NZ_CP123584.1"/>
</dbReference>
<dbReference type="EMBL" id="CP123584">
    <property type="protein sequence ID" value="WZK88645.1"/>
    <property type="molecule type" value="Genomic_DNA"/>
</dbReference>
<protein>
    <submittedName>
        <fullName evidence="5">Helix-turn-helix transcriptional regulator</fullName>
    </submittedName>
</protein>
<gene>
    <name evidence="5" type="ORF">QEZ52_18920</name>
</gene>
<keyword evidence="3" id="KW-0804">Transcription</keyword>
<dbReference type="InterPro" id="IPR016032">
    <property type="entry name" value="Sig_transdc_resp-reg_C-effctor"/>
</dbReference>
<reference evidence="5 6" key="1">
    <citation type="submission" date="2023-04" db="EMBL/GenBank/DDBJ databases">
        <title>Complete genome sequence of Alisedimentitalea scapharcae.</title>
        <authorList>
            <person name="Rong J.-C."/>
            <person name="Yi M.-L."/>
            <person name="Zhao Q."/>
        </authorList>
    </citation>
    <scope>NUCLEOTIDE SEQUENCE [LARGE SCALE GENOMIC DNA]</scope>
    <source>
        <strain evidence="5 6">KCTC 42119</strain>
    </source>
</reference>
<dbReference type="SMART" id="SM00421">
    <property type="entry name" value="HTH_LUXR"/>
    <property type="match status" value="1"/>
</dbReference>
<organism evidence="5 6">
    <name type="scientific">Aliisedimentitalea scapharcae</name>
    <dbReference type="NCBI Taxonomy" id="1524259"/>
    <lineage>
        <taxon>Bacteria</taxon>
        <taxon>Pseudomonadati</taxon>
        <taxon>Pseudomonadota</taxon>
        <taxon>Alphaproteobacteria</taxon>
        <taxon>Rhodobacterales</taxon>
        <taxon>Roseobacteraceae</taxon>
        <taxon>Aliisedimentitalea</taxon>
    </lineage>
</organism>
<evidence type="ECO:0000256" key="2">
    <source>
        <dbReference type="ARBA" id="ARBA00023125"/>
    </source>
</evidence>